<dbReference type="AlphaFoldDB" id="A0A7W8XMQ0"/>
<dbReference type="Pfam" id="PF11750">
    <property type="entry name" value="DUF3307"/>
    <property type="match status" value="1"/>
</dbReference>
<proteinExistence type="predicted"/>
<evidence type="ECO:0000313" key="1">
    <source>
        <dbReference type="EMBL" id="MBB5572245.1"/>
    </source>
</evidence>
<keyword evidence="2" id="KW-1185">Reference proteome</keyword>
<reference evidence="1 2" key="1">
    <citation type="submission" date="2020-08" db="EMBL/GenBank/DDBJ databases">
        <title>Genomic Encyclopedia of Type Strains, Phase IV (KMG-V): Genome sequencing to study the core and pangenomes of soil and plant-associated prokaryotes.</title>
        <authorList>
            <person name="Whitman W."/>
        </authorList>
    </citation>
    <scope>NUCLEOTIDE SEQUENCE [LARGE SCALE GENOMIC DNA]</scope>
    <source>
        <strain evidence="1 2">SEMIA 4064</strain>
    </source>
</reference>
<dbReference type="Proteomes" id="UP000549882">
    <property type="component" value="Unassembled WGS sequence"/>
</dbReference>
<gene>
    <name evidence="1" type="ORF">GGD50_000821</name>
</gene>
<organism evidence="1 2">
    <name type="scientific">Rhizobium paranaense</name>
    <dbReference type="NCBI Taxonomy" id="1650438"/>
    <lineage>
        <taxon>Bacteria</taxon>
        <taxon>Pseudomonadati</taxon>
        <taxon>Pseudomonadota</taxon>
        <taxon>Alphaproteobacteria</taxon>
        <taxon>Hyphomicrobiales</taxon>
        <taxon>Rhizobiaceae</taxon>
        <taxon>Rhizobium/Agrobacterium group</taxon>
        <taxon>Rhizobium</taxon>
    </lineage>
</organism>
<evidence type="ECO:0000313" key="2">
    <source>
        <dbReference type="Proteomes" id="UP000549882"/>
    </source>
</evidence>
<sequence length="105" mass="11548">MEQILTMALMLLGAHWVCDYPLQGDFLAKAKQNGPLRIYHLLAHAGIHGAAVALVTGNVWLGLAEWLAHAVIDELKVRGKTTFAQDQVLHIICKAIWLLITVGKL</sequence>
<name>A0A7W8XMQ0_9HYPH</name>
<protein>
    <recommendedName>
        <fullName evidence="3">DUF3307 domain-containing protein</fullName>
    </recommendedName>
</protein>
<accession>A0A7W8XMQ0</accession>
<dbReference type="InterPro" id="IPR021737">
    <property type="entry name" value="Phage_phiKZ_Orf197"/>
</dbReference>
<comment type="caution">
    <text evidence="1">The sequence shown here is derived from an EMBL/GenBank/DDBJ whole genome shotgun (WGS) entry which is preliminary data.</text>
</comment>
<evidence type="ECO:0008006" key="3">
    <source>
        <dbReference type="Google" id="ProtNLM"/>
    </source>
</evidence>
<dbReference type="RefSeq" id="WP_107107792.1">
    <property type="nucleotide sequence ID" value="NZ_JACHBI010000001.1"/>
</dbReference>
<dbReference type="EMBL" id="JACHBI010000001">
    <property type="protein sequence ID" value="MBB5572245.1"/>
    <property type="molecule type" value="Genomic_DNA"/>
</dbReference>